<name>A0A081DF20_NONUL</name>
<proteinExistence type="predicted"/>
<reference evidence="1 2" key="1">
    <citation type="journal article" date="2014" name="Genome Announc.">
        <title>Draft Genome Sequences of Marine Flavobacterium Nonlabens Strains NR17, NR24, NR27, NR32, NR33, and Ara13.</title>
        <authorList>
            <person name="Nakanishi M."/>
            <person name="Meirelles P."/>
            <person name="Suzuki R."/>
            <person name="Takatani N."/>
            <person name="Mino S."/>
            <person name="Suda W."/>
            <person name="Oshima K."/>
            <person name="Hattori M."/>
            <person name="Ohkuma M."/>
            <person name="Hosokawa M."/>
            <person name="Miyashita K."/>
            <person name="Thompson F.L."/>
            <person name="Niwa A."/>
            <person name="Sawabe T."/>
            <person name="Sawabe T."/>
        </authorList>
    </citation>
    <scope>NUCLEOTIDE SEQUENCE [LARGE SCALE GENOMIC DNA]</scope>
    <source>
        <strain evidence="2">JCM19296</strain>
    </source>
</reference>
<dbReference type="EMBL" id="BBLG01000010">
    <property type="protein sequence ID" value="GAK77516.1"/>
    <property type="molecule type" value="Genomic_DNA"/>
</dbReference>
<comment type="caution">
    <text evidence="1">The sequence shown here is derived from an EMBL/GenBank/DDBJ whole genome shotgun (WGS) entry which is preliminary data.</text>
</comment>
<dbReference type="AlphaFoldDB" id="A0A081DF20"/>
<evidence type="ECO:0000313" key="1">
    <source>
        <dbReference type="EMBL" id="GAK77516.1"/>
    </source>
</evidence>
<evidence type="ECO:0000313" key="2">
    <source>
        <dbReference type="Proteomes" id="UP000028980"/>
    </source>
</evidence>
<dbReference type="Proteomes" id="UP000028980">
    <property type="component" value="Unassembled WGS sequence"/>
</dbReference>
<organism evidence="1 2">
    <name type="scientific">Nonlabens ulvanivorans</name>
    <name type="common">Persicivirga ulvanivorans</name>
    <dbReference type="NCBI Taxonomy" id="906888"/>
    <lineage>
        <taxon>Bacteria</taxon>
        <taxon>Pseudomonadati</taxon>
        <taxon>Bacteroidota</taxon>
        <taxon>Flavobacteriia</taxon>
        <taxon>Flavobacteriales</taxon>
        <taxon>Flavobacteriaceae</taxon>
        <taxon>Nonlabens</taxon>
    </lineage>
</organism>
<protein>
    <submittedName>
        <fullName evidence="1">Uncharacterized protein</fullName>
    </submittedName>
</protein>
<accession>A0A081DF20</accession>
<gene>
    <name evidence="1" type="ORF">JCM19296_3124</name>
</gene>
<sequence>MEQINIIFFAILSFFNVENGRIAATKTTVTVDTSRKTVLIEQENLFSIIKNESEANVVVDRWNHFITMMDKDIIWSEDLKSFTDKKVIIDTVEEGILPKITLSYSHTNDLRDLGIWFNELKNDYSINNVPVQNLNTSDGVLHGNYWVFEGDQVFSFTLEPFLDLPEGYQSFVKPLEEILSEAKK</sequence>